<keyword evidence="1" id="KW-0238">DNA-binding</keyword>
<dbReference type="SUPFAM" id="SSF52242">
    <property type="entry name" value="Cobalamin (vitamin B12)-binding domain"/>
    <property type="match status" value="1"/>
</dbReference>
<keyword evidence="5" id="KW-1185">Reference proteome</keyword>
<gene>
    <name evidence="4" type="ORF">KCG48_08415</name>
</gene>
<dbReference type="Proteomes" id="UP000675379">
    <property type="component" value="Unassembled WGS sequence"/>
</dbReference>
<protein>
    <submittedName>
        <fullName evidence="4">Helix-turn-helix domain-containing protein</fullName>
    </submittedName>
</protein>
<evidence type="ECO:0000259" key="2">
    <source>
        <dbReference type="PROSITE" id="PS50943"/>
    </source>
</evidence>
<evidence type="ECO:0000256" key="1">
    <source>
        <dbReference type="ARBA" id="ARBA00023125"/>
    </source>
</evidence>
<dbReference type="EMBL" id="JAGSCS010000010">
    <property type="protein sequence ID" value="MBR0576364.1"/>
    <property type="molecule type" value="Genomic_DNA"/>
</dbReference>
<dbReference type="InterPro" id="IPR003759">
    <property type="entry name" value="Cbl-bd_cap"/>
</dbReference>
<reference evidence="4" key="1">
    <citation type="submission" date="2021-04" db="EMBL/GenBank/DDBJ databases">
        <title>Proteiniclasticum sedimins sp. nov., an obligate anaerobic bacterium isolated from anaerobic sludge.</title>
        <authorList>
            <person name="Liu J."/>
        </authorList>
    </citation>
    <scope>NUCLEOTIDE SEQUENCE</scope>
    <source>
        <strain evidence="4">BAD-10</strain>
    </source>
</reference>
<feature type="domain" description="HTH cro/C1-type" evidence="2">
    <location>
        <begin position="10"/>
        <end position="64"/>
    </location>
</feature>
<dbReference type="Gene3D" id="1.10.1240.10">
    <property type="entry name" value="Methionine synthase domain"/>
    <property type="match status" value="1"/>
</dbReference>
<dbReference type="GO" id="GO:0046872">
    <property type="term" value="F:metal ion binding"/>
    <property type="evidence" value="ECO:0007669"/>
    <property type="project" value="InterPro"/>
</dbReference>
<dbReference type="Pfam" id="PF01381">
    <property type="entry name" value="HTH_3"/>
    <property type="match status" value="1"/>
</dbReference>
<evidence type="ECO:0000259" key="3">
    <source>
        <dbReference type="PROSITE" id="PS51332"/>
    </source>
</evidence>
<evidence type="ECO:0000313" key="5">
    <source>
        <dbReference type="Proteomes" id="UP000675379"/>
    </source>
</evidence>
<proteinExistence type="predicted"/>
<name>A0A941CRN5_9CLOT</name>
<dbReference type="Gene3D" id="1.10.260.40">
    <property type="entry name" value="lambda repressor-like DNA-binding domains"/>
    <property type="match status" value="1"/>
</dbReference>
<dbReference type="SUPFAM" id="SSF47413">
    <property type="entry name" value="lambda repressor-like DNA-binding domains"/>
    <property type="match status" value="1"/>
</dbReference>
<sequence length="294" mass="32916">MMNFSFPQRMKELRIKHQLTQKEAAKALGIGQTTIANYENGTRVPDLEKTAEIAELFGVSVDYLIGREGYSAAAEKKDSPAQETAEYAFEDYMKALVDGDKKTVRKIILSFLRQGIPSATIYKDYIERSLVVTGELWEKGELPIWKEHFISEISMENMSLIKRRKFKEAENSRPILAVVPGAEQHSIGIRMISDMLESHGYNVIFLGSGIPADNILQAIEANKPRAVLISVTMPYHTDSAKMLIQTIKQRFGTKSPTLMIGGNALQYLQNPAVETGADLYCADLEGVIRNLNRI</sequence>
<dbReference type="Pfam" id="PF02310">
    <property type="entry name" value="B12-binding"/>
    <property type="match status" value="1"/>
</dbReference>
<dbReference type="PANTHER" id="PTHR46558">
    <property type="entry name" value="TRACRIPTIONAL REGULATORY PROTEIN-RELATED-RELATED"/>
    <property type="match status" value="1"/>
</dbReference>
<evidence type="ECO:0000313" key="4">
    <source>
        <dbReference type="EMBL" id="MBR0576364.1"/>
    </source>
</evidence>
<dbReference type="InterPro" id="IPR036594">
    <property type="entry name" value="Meth_synthase_dom"/>
</dbReference>
<dbReference type="GO" id="GO:0003677">
    <property type="term" value="F:DNA binding"/>
    <property type="evidence" value="ECO:0007669"/>
    <property type="project" value="UniProtKB-KW"/>
</dbReference>
<comment type="caution">
    <text evidence="4">The sequence shown here is derived from an EMBL/GenBank/DDBJ whole genome shotgun (WGS) entry which is preliminary data.</text>
</comment>
<dbReference type="CDD" id="cd00093">
    <property type="entry name" value="HTH_XRE"/>
    <property type="match status" value="1"/>
</dbReference>
<feature type="domain" description="B12-binding" evidence="3">
    <location>
        <begin position="172"/>
        <end position="294"/>
    </location>
</feature>
<accession>A0A941CRN5</accession>
<dbReference type="GO" id="GO:0031419">
    <property type="term" value="F:cobalamin binding"/>
    <property type="evidence" value="ECO:0007669"/>
    <property type="project" value="InterPro"/>
</dbReference>
<dbReference type="PANTHER" id="PTHR46558:SF11">
    <property type="entry name" value="HTH-TYPE TRANSCRIPTIONAL REGULATOR XRE"/>
    <property type="match status" value="1"/>
</dbReference>
<dbReference type="PROSITE" id="PS50943">
    <property type="entry name" value="HTH_CROC1"/>
    <property type="match status" value="1"/>
</dbReference>
<dbReference type="InterPro" id="IPR036724">
    <property type="entry name" value="Cobalamin-bd_sf"/>
</dbReference>
<organism evidence="4 5">
    <name type="scientific">Proteiniclasticum sediminis</name>
    <dbReference type="NCBI Taxonomy" id="2804028"/>
    <lineage>
        <taxon>Bacteria</taxon>
        <taxon>Bacillati</taxon>
        <taxon>Bacillota</taxon>
        <taxon>Clostridia</taxon>
        <taxon>Eubacteriales</taxon>
        <taxon>Clostridiaceae</taxon>
        <taxon>Proteiniclasticum</taxon>
    </lineage>
</organism>
<dbReference type="InterPro" id="IPR006158">
    <property type="entry name" value="Cobalamin-bd"/>
</dbReference>
<dbReference type="SMART" id="SM00530">
    <property type="entry name" value="HTH_XRE"/>
    <property type="match status" value="1"/>
</dbReference>
<dbReference type="PROSITE" id="PS51332">
    <property type="entry name" value="B12_BINDING"/>
    <property type="match status" value="1"/>
</dbReference>
<dbReference type="Pfam" id="PF02607">
    <property type="entry name" value="B12-binding_2"/>
    <property type="match status" value="1"/>
</dbReference>
<dbReference type="InterPro" id="IPR010982">
    <property type="entry name" value="Lambda_DNA-bd_dom_sf"/>
</dbReference>
<dbReference type="Gene3D" id="3.40.50.280">
    <property type="entry name" value="Cobalamin-binding domain"/>
    <property type="match status" value="1"/>
</dbReference>
<dbReference type="InterPro" id="IPR001387">
    <property type="entry name" value="Cro/C1-type_HTH"/>
</dbReference>
<dbReference type="AlphaFoldDB" id="A0A941CRN5"/>